<reference evidence="1 2" key="1">
    <citation type="journal article" date="2014" name="Nature">
        <title>An environmental bacterial taxon with a large and distinct metabolic repertoire.</title>
        <authorList>
            <person name="Wilson M.C."/>
            <person name="Mori T."/>
            <person name="Ruckert C."/>
            <person name="Uria A.R."/>
            <person name="Helf M.J."/>
            <person name="Takada K."/>
            <person name="Gernert C."/>
            <person name="Steffens U.A."/>
            <person name="Heycke N."/>
            <person name="Schmitt S."/>
            <person name="Rinke C."/>
            <person name="Helfrich E.J."/>
            <person name="Brachmann A.O."/>
            <person name="Gurgui C."/>
            <person name="Wakimoto T."/>
            <person name="Kracht M."/>
            <person name="Crusemann M."/>
            <person name="Hentschel U."/>
            <person name="Abe I."/>
            <person name="Matsunaga S."/>
            <person name="Kalinowski J."/>
            <person name="Takeyama H."/>
            <person name="Piel J."/>
        </authorList>
    </citation>
    <scope>NUCLEOTIDE SEQUENCE [LARGE SCALE GENOMIC DNA]</scope>
    <source>
        <strain evidence="2">TSY2</strain>
    </source>
</reference>
<comment type="caution">
    <text evidence="1">The sequence shown here is derived from an EMBL/GenBank/DDBJ whole genome shotgun (WGS) entry which is preliminary data.</text>
</comment>
<name>W4LLU0_9BACT</name>
<proteinExistence type="predicted"/>
<sequence length="42" mass="4941">MGAWARFSDRPILCFRILEGFVNMPVRMISHLFAFLMLINLI</sequence>
<accession>W4LLU0</accession>
<organism evidence="1 2">
    <name type="scientific">Candidatus Entotheonella gemina</name>
    <dbReference type="NCBI Taxonomy" id="1429439"/>
    <lineage>
        <taxon>Bacteria</taxon>
        <taxon>Pseudomonadati</taxon>
        <taxon>Nitrospinota/Tectimicrobiota group</taxon>
        <taxon>Candidatus Tectimicrobiota</taxon>
        <taxon>Candidatus Entotheonellia</taxon>
        <taxon>Candidatus Entotheonellales</taxon>
        <taxon>Candidatus Entotheonellaceae</taxon>
        <taxon>Candidatus Entotheonella</taxon>
    </lineage>
</organism>
<evidence type="ECO:0000313" key="1">
    <source>
        <dbReference type="EMBL" id="ETW99068.1"/>
    </source>
</evidence>
<dbReference type="Proteomes" id="UP000019140">
    <property type="component" value="Unassembled WGS sequence"/>
</dbReference>
<gene>
    <name evidence="1" type="ORF">ETSY2_41655</name>
</gene>
<evidence type="ECO:0000313" key="2">
    <source>
        <dbReference type="Proteomes" id="UP000019140"/>
    </source>
</evidence>
<dbReference type="EMBL" id="AZHX01001878">
    <property type="protein sequence ID" value="ETW99068.1"/>
    <property type="molecule type" value="Genomic_DNA"/>
</dbReference>
<dbReference type="AlphaFoldDB" id="W4LLU0"/>
<dbReference type="HOGENOM" id="CLU_3248807_0_0_7"/>
<protein>
    <submittedName>
        <fullName evidence="1">Uncharacterized protein</fullName>
    </submittedName>
</protein>
<keyword evidence="2" id="KW-1185">Reference proteome</keyword>